<dbReference type="CDD" id="cd02440">
    <property type="entry name" value="AdoMet_MTases"/>
    <property type="match status" value="1"/>
</dbReference>
<feature type="compositionally biased region" description="Polar residues" evidence="1">
    <location>
        <begin position="35"/>
        <end position="50"/>
    </location>
</feature>
<dbReference type="Pfam" id="PF13489">
    <property type="entry name" value="Methyltransf_23"/>
    <property type="match status" value="1"/>
</dbReference>
<dbReference type="PANTHER" id="PTHR43591">
    <property type="entry name" value="METHYLTRANSFERASE"/>
    <property type="match status" value="1"/>
</dbReference>
<dbReference type="PANTHER" id="PTHR43591:SF24">
    <property type="entry name" value="2-METHOXY-6-POLYPRENYL-1,4-BENZOQUINOL METHYLASE, MITOCHONDRIAL"/>
    <property type="match status" value="1"/>
</dbReference>
<feature type="compositionally biased region" description="Basic and acidic residues" evidence="1">
    <location>
        <begin position="1"/>
        <end position="22"/>
    </location>
</feature>
<dbReference type="InterPro" id="IPR029063">
    <property type="entry name" value="SAM-dependent_MTases_sf"/>
</dbReference>
<keyword evidence="3" id="KW-1185">Reference proteome</keyword>
<reference evidence="2 3" key="1">
    <citation type="submission" date="2019-06" db="EMBL/GenBank/DDBJ databases">
        <title>Wine fermentation using esterase from Monascus purpureus.</title>
        <authorList>
            <person name="Geng C."/>
            <person name="Zhang Y."/>
        </authorList>
    </citation>
    <scope>NUCLEOTIDE SEQUENCE [LARGE SCALE GENOMIC DNA]</scope>
    <source>
        <strain evidence="2">HQ1</strain>
    </source>
</reference>
<dbReference type="AlphaFoldDB" id="A0A507QP24"/>
<evidence type="ECO:0000256" key="1">
    <source>
        <dbReference type="SAM" id="MobiDB-lite"/>
    </source>
</evidence>
<proteinExistence type="predicted"/>
<evidence type="ECO:0000313" key="2">
    <source>
        <dbReference type="EMBL" id="TQB69371.1"/>
    </source>
</evidence>
<sequence length="339" mass="38794">MAELQRPAHAERAEARGTRSPEESPEDSSDEGIADTSSIDTRTTASLSSSIQEVSIEHGRKYHSYKDHSFYWRPNDNDELDRLDLIHMLVQLINDGQIHQAPIAKNPQGILDIGCGRGLWCIDMGDVYPSASVIGVDISPSQVTFVPPNVKFEIDDVEEEWTFRAPFDYIHGQYLMGAIRDWPRLLKQCFEYTRPGGWVEFQDFYPEYYSEDGSLPPDAKLHQWLRLGEQALNAFGRDMFPSTKIPDYARQAGYTNVKVIKKVLPIGTWPEDAAQKRIGHLNWVQLYEGLHGMSMRLLSNGLGWKYEEIEVLLSQVRKELKDPNIHAQMSYYIVYAQKP</sequence>
<organism evidence="2 3">
    <name type="scientific">Monascus purpureus</name>
    <name type="common">Red mold</name>
    <name type="synonym">Monascus anka</name>
    <dbReference type="NCBI Taxonomy" id="5098"/>
    <lineage>
        <taxon>Eukaryota</taxon>
        <taxon>Fungi</taxon>
        <taxon>Dikarya</taxon>
        <taxon>Ascomycota</taxon>
        <taxon>Pezizomycotina</taxon>
        <taxon>Eurotiomycetes</taxon>
        <taxon>Eurotiomycetidae</taxon>
        <taxon>Eurotiales</taxon>
        <taxon>Aspergillaceae</taxon>
        <taxon>Monascus</taxon>
    </lineage>
</organism>
<evidence type="ECO:0008006" key="4">
    <source>
        <dbReference type="Google" id="ProtNLM"/>
    </source>
</evidence>
<protein>
    <recommendedName>
        <fullName evidence="4">Methyltransferase domain-containing protein</fullName>
    </recommendedName>
</protein>
<evidence type="ECO:0000313" key="3">
    <source>
        <dbReference type="Proteomes" id="UP000319663"/>
    </source>
</evidence>
<feature type="compositionally biased region" description="Acidic residues" evidence="1">
    <location>
        <begin position="23"/>
        <end position="33"/>
    </location>
</feature>
<dbReference type="Gene3D" id="3.40.50.150">
    <property type="entry name" value="Vaccinia Virus protein VP39"/>
    <property type="match status" value="1"/>
</dbReference>
<dbReference type="EMBL" id="VIFY01000157">
    <property type="protein sequence ID" value="TQB69371.1"/>
    <property type="molecule type" value="Genomic_DNA"/>
</dbReference>
<feature type="region of interest" description="Disordered" evidence="1">
    <location>
        <begin position="1"/>
        <end position="50"/>
    </location>
</feature>
<dbReference type="GO" id="GO:0008168">
    <property type="term" value="F:methyltransferase activity"/>
    <property type="evidence" value="ECO:0007669"/>
    <property type="project" value="TreeGrafter"/>
</dbReference>
<dbReference type="Proteomes" id="UP000319663">
    <property type="component" value="Unassembled WGS sequence"/>
</dbReference>
<gene>
    <name evidence="2" type="ORF">MPDQ_001951</name>
</gene>
<comment type="caution">
    <text evidence="2">The sequence shown here is derived from an EMBL/GenBank/DDBJ whole genome shotgun (WGS) entry which is preliminary data.</text>
</comment>
<dbReference type="STRING" id="5098.A0A507QP24"/>
<dbReference type="SUPFAM" id="SSF53335">
    <property type="entry name" value="S-adenosyl-L-methionine-dependent methyltransferases"/>
    <property type="match status" value="1"/>
</dbReference>
<accession>A0A507QP24</accession>
<name>A0A507QP24_MONPU</name>